<keyword evidence="2" id="KW-1185">Reference proteome</keyword>
<evidence type="ECO:0000313" key="1">
    <source>
        <dbReference type="EMBL" id="KAA8912662.1"/>
    </source>
</evidence>
<proteinExistence type="predicted"/>
<evidence type="ECO:0000313" key="2">
    <source>
        <dbReference type="Proteomes" id="UP000761534"/>
    </source>
</evidence>
<dbReference type="VEuPathDB" id="FungiDB:TRICI_003415"/>
<dbReference type="AlphaFoldDB" id="A0A642V3U7"/>
<gene>
    <name evidence="1" type="ORF">TRICI_003415</name>
</gene>
<accession>A0A642V3U7</accession>
<dbReference type="Proteomes" id="UP000761534">
    <property type="component" value="Unassembled WGS sequence"/>
</dbReference>
<dbReference type="EMBL" id="SWFS01000249">
    <property type="protein sequence ID" value="KAA8912662.1"/>
    <property type="molecule type" value="Genomic_DNA"/>
</dbReference>
<comment type="caution">
    <text evidence="1">The sequence shown here is derived from an EMBL/GenBank/DDBJ whole genome shotgun (WGS) entry which is preliminary data.</text>
</comment>
<protein>
    <submittedName>
        <fullName evidence="1">Uncharacterized protein</fullName>
    </submittedName>
</protein>
<name>A0A642V3U7_9ASCO</name>
<sequence length="322" mass="36248">MFKIKEITLNKVASTSTISKVKFVIDEVDSLRKALSVGAPFGYLASGDADYSVKELEILIHSANDPAWNAKSSEEKELYDRMVAIMRKCRVPSSWNFMGGAPQISDSDQIIHYQACQLRSELAENAKNFENHLSEYIDLVAKPEELSEGCLRVLNRFKDIVAHNYMLEDLTINYEALPILKRLDQTVRKLRIPMEPSKCLEEPELFIQANMCLTSHLSKLKGVGSQEFMAPMVREADTGTGQPYVPIDTTILCKKILHRPIPGPLTQEETENLWSAAFNFDHPMFHDNEGLQFNGTIITNGISVLICFGDTNIAAETIKRAY</sequence>
<reference evidence="1" key="1">
    <citation type="journal article" date="2019" name="G3 (Bethesda)">
        <title>Genome Assemblies of Two Rare Opportunistic Yeast Pathogens: Diutina rugosa (syn. Candida rugosa) and Trichomonascus ciferrii (syn. Candida ciferrii).</title>
        <authorList>
            <person name="Mixao V."/>
            <person name="Saus E."/>
            <person name="Hansen A.P."/>
            <person name="Lass-Florl C."/>
            <person name="Gabaldon T."/>
        </authorList>
    </citation>
    <scope>NUCLEOTIDE SEQUENCE</scope>
    <source>
        <strain evidence="1">CBS 4856</strain>
    </source>
</reference>
<organism evidence="1 2">
    <name type="scientific">Trichomonascus ciferrii</name>
    <dbReference type="NCBI Taxonomy" id="44093"/>
    <lineage>
        <taxon>Eukaryota</taxon>
        <taxon>Fungi</taxon>
        <taxon>Dikarya</taxon>
        <taxon>Ascomycota</taxon>
        <taxon>Saccharomycotina</taxon>
        <taxon>Dipodascomycetes</taxon>
        <taxon>Dipodascales</taxon>
        <taxon>Trichomonascaceae</taxon>
        <taxon>Trichomonascus</taxon>
        <taxon>Trichomonascus ciferrii complex</taxon>
    </lineage>
</organism>